<evidence type="ECO:0000256" key="1">
    <source>
        <dbReference type="SAM" id="MobiDB-lite"/>
    </source>
</evidence>
<organism evidence="2 3">
    <name type="scientific">Volvox africanus</name>
    <dbReference type="NCBI Taxonomy" id="51714"/>
    <lineage>
        <taxon>Eukaryota</taxon>
        <taxon>Viridiplantae</taxon>
        <taxon>Chlorophyta</taxon>
        <taxon>core chlorophytes</taxon>
        <taxon>Chlorophyceae</taxon>
        <taxon>CS clade</taxon>
        <taxon>Chlamydomonadales</taxon>
        <taxon>Volvocaceae</taxon>
        <taxon>Volvox</taxon>
    </lineage>
</organism>
<feature type="region of interest" description="Disordered" evidence="1">
    <location>
        <begin position="54"/>
        <end position="75"/>
    </location>
</feature>
<evidence type="ECO:0000313" key="3">
    <source>
        <dbReference type="Proteomes" id="UP001165090"/>
    </source>
</evidence>
<sequence>MALFGGGVASAAVSGMLSTHPSLLHRGAFWLTRKSPSWGQPFPRGASGDLYRHLPLAASSPSPGGNGSSGVPPTNVAAAGNVTAVTQYPSVSSLPWKVQWQVQESVEFSVSQGTSNARLSTDLQPQLNSASPQLSWTPFDRTESVRLAALEVSGWDNELFDCRFADLAAVLPDLPRVLPSLTPVQLVAAMSDTHAMAAKVVLLKAALPSTNVGMLLLLHPPFLDPAYGAERLLAGVEHASQVLGGLAIAEEVLQWYPPLMDPMVLDASVAQLRRLVPHLARNCLPGLGRASGLPNAAGGGTGGGDARQLVHLLGIVMQREGMGVKDESCHFLQSCGNTARRRK</sequence>
<name>A0ABQ5SPB3_9CHLO</name>
<dbReference type="EMBL" id="BSDZ01000112">
    <property type="protein sequence ID" value="GLI71360.1"/>
    <property type="molecule type" value="Genomic_DNA"/>
</dbReference>
<dbReference type="Proteomes" id="UP001165090">
    <property type="component" value="Unassembled WGS sequence"/>
</dbReference>
<reference evidence="2 3" key="1">
    <citation type="journal article" date="2023" name="IScience">
        <title>Expanded male sex-determining region conserved during the evolution of homothallism in the green alga Volvox.</title>
        <authorList>
            <person name="Yamamoto K."/>
            <person name="Matsuzaki R."/>
            <person name="Mahakham W."/>
            <person name="Heman W."/>
            <person name="Sekimoto H."/>
            <person name="Kawachi M."/>
            <person name="Minakuchi Y."/>
            <person name="Toyoda A."/>
            <person name="Nozaki H."/>
        </authorList>
    </citation>
    <scope>NUCLEOTIDE SEQUENCE [LARGE SCALE GENOMIC DNA]</scope>
    <source>
        <strain evidence="2 3">NIES-4468</strain>
    </source>
</reference>
<accession>A0ABQ5SPB3</accession>
<keyword evidence="3" id="KW-1185">Reference proteome</keyword>
<gene>
    <name evidence="2" type="ORF">VaNZ11_016549</name>
</gene>
<evidence type="ECO:0000313" key="2">
    <source>
        <dbReference type="EMBL" id="GLI71360.1"/>
    </source>
</evidence>
<comment type="caution">
    <text evidence="2">The sequence shown here is derived from an EMBL/GenBank/DDBJ whole genome shotgun (WGS) entry which is preliminary data.</text>
</comment>
<feature type="compositionally biased region" description="Low complexity" evidence="1">
    <location>
        <begin position="59"/>
        <end position="75"/>
    </location>
</feature>
<protein>
    <submittedName>
        <fullName evidence="2">Uncharacterized protein</fullName>
    </submittedName>
</protein>
<proteinExistence type="predicted"/>